<feature type="repeat" description="TPR" evidence="3">
    <location>
        <begin position="429"/>
        <end position="462"/>
    </location>
</feature>
<dbReference type="InterPro" id="IPR051012">
    <property type="entry name" value="CellSynth/LPSAsmb/PSIAsmb"/>
</dbReference>
<dbReference type="OrthoDB" id="9808976at2"/>
<dbReference type="Pfam" id="PF13432">
    <property type="entry name" value="TPR_16"/>
    <property type="match status" value="2"/>
</dbReference>
<evidence type="ECO:0000256" key="1">
    <source>
        <dbReference type="ARBA" id="ARBA00022737"/>
    </source>
</evidence>
<dbReference type="PROSITE" id="PS50005">
    <property type="entry name" value="TPR"/>
    <property type="match status" value="1"/>
</dbReference>
<dbReference type="PANTHER" id="PTHR45586:SF1">
    <property type="entry name" value="LIPOPOLYSACCHARIDE ASSEMBLY PROTEIN B"/>
    <property type="match status" value="1"/>
</dbReference>
<dbReference type="SUPFAM" id="SSF48452">
    <property type="entry name" value="TPR-like"/>
    <property type="match status" value="1"/>
</dbReference>
<accession>A0A2W4E5G3</accession>
<dbReference type="SMART" id="SM00028">
    <property type="entry name" value="TPR"/>
    <property type="match status" value="4"/>
</dbReference>
<dbReference type="Proteomes" id="UP000248925">
    <property type="component" value="Unassembled WGS sequence"/>
</dbReference>
<keyword evidence="6" id="KW-1185">Reference proteome</keyword>
<reference evidence="5 6" key="1">
    <citation type="journal article" date="2018" name="Sci. Rep.">
        <title>Rhizobium tumorigenes sp. nov., a novel plant tumorigenic bacterium isolated from cane gall tumors on thornless blackberry.</title>
        <authorList>
            <person name="Kuzmanovi N."/>
            <person name="Smalla K."/>
            <person name="Gronow S."/>
            <person name="PuBawska J."/>
        </authorList>
    </citation>
    <scope>NUCLEOTIDE SEQUENCE [LARGE SCALE GENOMIC DNA]</scope>
    <source>
        <strain evidence="5 6">CCBAU 85046</strain>
    </source>
</reference>
<dbReference type="PANTHER" id="PTHR45586">
    <property type="entry name" value="TPR REPEAT-CONTAINING PROTEIN PA4667"/>
    <property type="match status" value="1"/>
</dbReference>
<evidence type="ECO:0000256" key="2">
    <source>
        <dbReference type="ARBA" id="ARBA00022803"/>
    </source>
</evidence>
<dbReference type="AlphaFoldDB" id="A0A2W4E5G3"/>
<dbReference type="SUPFAM" id="SSF55729">
    <property type="entry name" value="Acyl-CoA N-acyltransferases (Nat)"/>
    <property type="match status" value="1"/>
</dbReference>
<keyword evidence="1" id="KW-0677">Repeat</keyword>
<dbReference type="EMBL" id="PCDP01000045">
    <property type="protein sequence ID" value="PZM10746.1"/>
    <property type="molecule type" value="Genomic_DNA"/>
</dbReference>
<name>A0A2W4E5G3_9HYPH</name>
<comment type="caution">
    <text evidence="5">The sequence shown here is derived from an EMBL/GenBank/DDBJ whole genome shotgun (WGS) entry which is preliminary data.</text>
</comment>
<organism evidence="5 6">
    <name type="scientific">Rhizobium tubonense</name>
    <dbReference type="NCBI Taxonomy" id="484088"/>
    <lineage>
        <taxon>Bacteria</taxon>
        <taxon>Pseudomonadati</taxon>
        <taxon>Pseudomonadota</taxon>
        <taxon>Alphaproteobacteria</taxon>
        <taxon>Hyphomicrobiales</taxon>
        <taxon>Rhizobiaceae</taxon>
        <taxon>Rhizobium/Agrobacterium group</taxon>
        <taxon>Rhizobium</taxon>
    </lineage>
</organism>
<proteinExistence type="predicted"/>
<gene>
    <name evidence="5" type="ORF">CPY51_22150</name>
</gene>
<evidence type="ECO:0000259" key="4">
    <source>
        <dbReference type="Pfam" id="PF13480"/>
    </source>
</evidence>
<dbReference type="InterPro" id="IPR019734">
    <property type="entry name" value="TPR_rpt"/>
</dbReference>
<keyword evidence="2 3" id="KW-0802">TPR repeat</keyword>
<protein>
    <submittedName>
        <fullName evidence="5">Cellulose biosynthesis protein</fullName>
    </submittedName>
</protein>
<dbReference type="Gene3D" id="1.25.40.10">
    <property type="entry name" value="Tetratricopeptide repeat domain"/>
    <property type="match status" value="2"/>
</dbReference>
<evidence type="ECO:0000313" key="5">
    <source>
        <dbReference type="EMBL" id="PZM10746.1"/>
    </source>
</evidence>
<evidence type="ECO:0000313" key="6">
    <source>
        <dbReference type="Proteomes" id="UP000248925"/>
    </source>
</evidence>
<dbReference type="RefSeq" id="WP_111162413.1">
    <property type="nucleotide sequence ID" value="NZ_PCDP01000045.1"/>
</dbReference>
<dbReference type="InterPro" id="IPR011990">
    <property type="entry name" value="TPR-like_helical_dom_sf"/>
</dbReference>
<feature type="domain" description="BioF2-like acetyltransferase" evidence="4">
    <location>
        <begin position="186"/>
        <end position="329"/>
    </location>
</feature>
<dbReference type="Pfam" id="PF13480">
    <property type="entry name" value="Acetyltransf_6"/>
    <property type="match status" value="1"/>
</dbReference>
<dbReference type="InterPro" id="IPR016181">
    <property type="entry name" value="Acyl_CoA_acyltransferase"/>
</dbReference>
<sequence>MRIDVIESNADFEKIRENWDCVYSGDPHAQYFLSWEWLYGYLHRRDRWFILALREKPEGSPYVAFFPLRMATTQDQKTGICTDDIIMAGNHAADYTGILCDPAYEAHAVRGFAQFLRAQSWTHLRLDNFSGPIERHDAFVQALRGPDIGHKRVTRLDNRNIDHAVCPVVTLPDSWEAYLETKLSGQTRQKLRRFLRQIESDDAYRITIATSETIERDLDALFKLWHAKWHAEKGERIEPIMACAREVLLDAFRHGNLFLPVLWHGDRPLGAIANMLDRKKKAVLFYIAGRDEEWKTPSPGLVLHGYAIRHAISQGYRSYDFLRGNETYKYAFGVEDRPLHCSTLRTATGRNRSETLNVRSIRYVYDLARRLYTEGKKGLAEAAFEQVVAASPAHVGARMALAQLLLDKGRLSDAEAAYQNILAAATDIGPVLLRLGDTQVALKKFHEAAATYDRAIEMQPNSSAAHFSKGVALVAIGRNAEAAKAFEVLEQLNSDDPAHASFQQKAKDVLARLAPTLSPPLELPPIHPSGFPLEAGSLAERFTRDFGRKLMTSATDSFKGFDIPKPAQPRAPPSVPAMVKWQSLAARTKH</sequence>
<dbReference type="Gene3D" id="3.40.630.30">
    <property type="match status" value="1"/>
</dbReference>
<dbReference type="InterPro" id="IPR038740">
    <property type="entry name" value="BioF2-like_GNAT_dom"/>
</dbReference>
<evidence type="ECO:0000256" key="3">
    <source>
        <dbReference type="PROSITE-ProRule" id="PRU00339"/>
    </source>
</evidence>